<name>A0A914DA09_9BILA</name>
<dbReference type="PANTHER" id="PTHR24223">
    <property type="entry name" value="ATP-BINDING CASSETTE SUB-FAMILY C"/>
    <property type="match status" value="1"/>
</dbReference>
<dbReference type="WBParaSite" id="ACRNAN_scaffold21063.g27604.t1">
    <property type="protein sequence ID" value="ACRNAN_scaffold21063.g27604.t1"/>
    <property type="gene ID" value="ACRNAN_scaffold21063.g27604"/>
</dbReference>
<keyword evidence="3" id="KW-0547">Nucleotide-binding</keyword>
<evidence type="ECO:0000256" key="4">
    <source>
        <dbReference type="ARBA" id="ARBA00022840"/>
    </source>
</evidence>
<evidence type="ECO:0000256" key="6">
    <source>
        <dbReference type="ARBA" id="ARBA00023136"/>
    </source>
</evidence>
<keyword evidence="6 7" id="KW-0472">Membrane</keyword>
<dbReference type="Proteomes" id="UP000887540">
    <property type="component" value="Unplaced"/>
</dbReference>
<keyword evidence="1" id="KW-0813">Transport</keyword>
<dbReference type="PROSITE" id="PS50929">
    <property type="entry name" value="ABC_TM1F"/>
    <property type="match status" value="1"/>
</dbReference>
<evidence type="ECO:0000313" key="10">
    <source>
        <dbReference type="WBParaSite" id="ACRNAN_scaffold21063.g27604.t1"/>
    </source>
</evidence>
<dbReference type="SUPFAM" id="SSF90123">
    <property type="entry name" value="ABC transporter transmembrane region"/>
    <property type="match status" value="1"/>
</dbReference>
<evidence type="ECO:0000313" key="9">
    <source>
        <dbReference type="Proteomes" id="UP000887540"/>
    </source>
</evidence>
<evidence type="ECO:0000256" key="2">
    <source>
        <dbReference type="ARBA" id="ARBA00022692"/>
    </source>
</evidence>
<organism evidence="9 10">
    <name type="scientific">Acrobeloides nanus</name>
    <dbReference type="NCBI Taxonomy" id="290746"/>
    <lineage>
        <taxon>Eukaryota</taxon>
        <taxon>Metazoa</taxon>
        <taxon>Ecdysozoa</taxon>
        <taxon>Nematoda</taxon>
        <taxon>Chromadorea</taxon>
        <taxon>Rhabditida</taxon>
        <taxon>Tylenchina</taxon>
        <taxon>Cephalobomorpha</taxon>
        <taxon>Cephaloboidea</taxon>
        <taxon>Cephalobidae</taxon>
        <taxon>Acrobeloides</taxon>
    </lineage>
</organism>
<dbReference type="GO" id="GO:0016020">
    <property type="term" value="C:membrane"/>
    <property type="evidence" value="ECO:0007669"/>
    <property type="project" value="InterPro"/>
</dbReference>
<evidence type="ECO:0000256" key="1">
    <source>
        <dbReference type="ARBA" id="ARBA00022448"/>
    </source>
</evidence>
<evidence type="ECO:0000256" key="7">
    <source>
        <dbReference type="SAM" id="Phobius"/>
    </source>
</evidence>
<sequence length="164" mass="18494">MSTPIFGVVVIPLAVIYIIVLQYYIATSRQLKRLESITRSPIYSHLSESIQGASTIRAYDLVNKFCRVGEQKVDIHVQCKYLNYVANRWLSVRLEFIGNCVVLFSALFAALTRETTSAGVLGLSVSYSLNITFVLNFAVRQISKLETNIVSVERVKEYAEVHPE</sequence>
<dbReference type="Gene3D" id="1.20.1560.10">
    <property type="entry name" value="ABC transporter type 1, transmembrane domain"/>
    <property type="match status" value="1"/>
</dbReference>
<evidence type="ECO:0000256" key="5">
    <source>
        <dbReference type="ARBA" id="ARBA00022989"/>
    </source>
</evidence>
<keyword evidence="9" id="KW-1185">Reference proteome</keyword>
<dbReference type="InterPro" id="IPR011527">
    <property type="entry name" value="ABC1_TM_dom"/>
</dbReference>
<reference evidence="10" key="1">
    <citation type="submission" date="2022-11" db="UniProtKB">
        <authorList>
            <consortium name="WormBaseParasite"/>
        </authorList>
    </citation>
    <scope>IDENTIFICATION</scope>
</reference>
<dbReference type="PANTHER" id="PTHR24223:SF342">
    <property type="entry name" value="MULTIDRUG RESISTANCE-ASSOCIATED PROTEIN 1"/>
    <property type="match status" value="1"/>
</dbReference>
<proteinExistence type="predicted"/>
<evidence type="ECO:0000259" key="8">
    <source>
        <dbReference type="PROSITE" id="PS50929"/>
    </source>
</evidence>
<accession>A0A914DA09</accession>
<dbReference type="GO" id="GO:0005524">
    <property type="term" value="F:ATP binding"/>
    <property type="evidence" value="ECO:0007669"/>
    <property type="project" value="UniProtKB-KW"/>
</dbReference>
<feature type="transmembrane region" description="Helical" evidence="7">
    <location>
        <begin position="117"/>
        <end position="139"/>
    </location>
</feature>
<dbReference type="AlphaFoldDB" id="A0A914DA09"/>
<dbReference type="FunFam" id="1.20.1560.10:FF:000264">
    <property type="entry name" value="ABC transporter"/>
    <property type="match status" value="1"/>
</dbReference>
<feature type="domain" description="ABC transmembrane type-1" evidence="8">
    <location>
        <begin position="1"/>
        <end position="147"/>
    </location>
</feature>
<feature type="transmembrane region" description="Helical" evidence="7">
    <location>
        <begin position="90"/>
        <end position="111"/>
    </location>
</feature>
<dbReference type="InterPro" id="IPR050173">
    <property type="entry name" value="ABC_transporter_C-like"/>
</dbReference>
<keyword evidence="4" id="KW-0067">ATP-binding</keyword>
<keyword evidence="2 7" id="KW-0812">Transmembrane</keyword>
<dbReference type="GO" id="GO:0140359">
    <property type="term" value="F:ABC-type transporter activity"/>
    <property type="evidence" value="ECO:0007669"/>
    <property type="project" value="InterPro"/>
</dbReference>
<evidence type="ECO:0000256" key="3">
    <source>
        <dbReference type="ARBA" id="ARBA00022741"/>
    </source>
</evidence>
<dbReference type="Pfam" id="PF00664">
    <property type="entry name" value="ABC_membrane"/>
    <property type="match status" value="1"/>
</dbReference>
<dbReference type="InterPro" id="IPR036640">
    <property type="entry name" value="ABC1_TM_sf"/>
</dbReference>
<keyword evidence="5 7" id="KW-1133">Transmembrane helix</keyword>
<protein>
    <submittedName>
        <fullName evidence="10">ABC transmembrane type-1 domain-containing protein</fullName>
    </submittedName>
</protein>
<feature type="transmembrane region" description="Helical" evidence="7">
    <location>
        <begin position="6"/>
        <end position="26"/>
    </location>
</feature>